<protein>
    <recommendedName>
        <fullName evidence="8">Fork-head domain-containing protein</fullName>
    </recommendedName>
</protein>
<evidence type="ECO:0000256" key="4">
    <source>
        <dbReference type="ARBA" id="ARBA00023242"/>
    </source>
</evidence>
<dbReference type="PANTHER" id="PTHR13962">
    <property type="entry name" value="FORKHEAD BOX PROTEIN N3-LIKE PROTEIN-RELATED"/>
    <property type="match status" value="1"/>
</dbReference>
<evidence type="ECO:0000256" key="2">
    <source>
        <dbReference type="ARBA" id="ARBA00023015"/>
    </source>
</evidence>
<feature type="region of interest" description="Disordered" evidence="5">
    <location>
        <begin position="53"/>
        <end position="158"/>
    </location>
</feature>
<feature type="compositionally biased region" description="Gly residues" evidence="5">
    <location>
        <begin position="80"/>
        <end position="89"/>
    </location>
</feature>
<evidence type="ECO:0000256" key="1">
    <source>
        <dbReference type="ARBA" id="ARBA00004123"/>
    </source>
</evidence>
<accession>A0A182SQK9</accession>
<feature type="region of interest" description="Disordered" evidence="5">
    <location>
        <begin position="174"/>
        <end position="218"/>
    </location>
</feature>
<dbReference type="GO" id="GO:0005634">
    <property type="term" value="C:nucleus"/>
    <property type="evidence" value="ECO:0007669"/>
    <property type="project" value="UniProtKB-SubCell"/>
</dbReference>
<name>A0A182SQK9_9DIPT</name>
<dbReference type="EnsemblMetazoa" id="AMAM011430-RA">
    <property type="protein sequence ID" value="AMAM011430-PA"/>
    <property type="gene ID" value="AMAM011430"/>
</dbReference>
<dbReference type="PANTHER" id="PTHR13962:SF17">
    <property type="entry name" value="FORKHEAD BOX PROTEIN N4"/>
    <property type="match status" value="1"/>
</dbReference>
<comment type="subcellular location">
    <subcellularLocation>
        <location evidence="1">Nucleus</location>
    </subcellularLocation>
</comment>
<dbReference type="InterPro" id="IPR047119">
    <property type="entry name" value="FOXN2/3-like"/>
</dbReference>
<dbReference type="VEuPathDB" id="VectorBase:AMAM011430"/>
<evidence type="ECO:0000313" key="7">
    <source>
        <dbReference type="Proteomes" id="UP000075901"/>
    </source>
</evidence>
<dbReference type="AlphaFoldDB" id="A0A182SQK9"/>
<proteinExistence type="predicted"/>
<feature type="compositionally biased region" description="Gly residues" evidence="5">
    <location>
        <begin position="205"/>
        <end position="214"/>
    </location>
</feature>
<dbReference type="GO" id="GO:0003700">
    <property type="term" value="F:DNA-binding transcription factor activity"/>
    <property type="evidence" value="ECO:0007669"/>
    <property type="project" value="InterPro"/>
</dbReference>
<feature type="compositionally biased region" description="Low complexity" evidence="5">
    <location>
        <begin position="90"/>
        <end position="110"/>
    </location>
</feature>
<keyword evidence="4" id="KW-0539">Nucleus</keyword>
<organism evidence="6 7">
    <name type="scientific">Anopheles maculatus</name>
    <dbReference type="NCBI Taxonomy" id="74869"/>
    <lineage>
        <taxon>Eukaryota</taxon>
        <taxon>Metazoa</taxon>
        <taxon>Ecdysozoa</taxon>
        <taxon>Arthropoda</taxon>
        <taxon>Hexapoda</taxon>
        <taxon>Insecta</taxon>
        <taxon>Pterygota</taxon>
        <taxon>Neoptera</taxon>
        <taxon>Endopterygota</taxon>
        <taxon>Diptera</taxon>
        <taxon>Nematocera</taxon>
        <taxon>Culicoidea</taxon>
        <taxon>Culicidae</taxon>
        <taxon>Anophelinae</taxon>
        <taxon>Anopheles</taxon>
        <taxon>Anopheles maculatus group</taxon>
    </lineage>
</organism>
<reference evidence="6" key="2">
    <citation type="submission" date="2020-05" db="UniProtKB">
        <authorList>
            <consortium name="EnsemblMetazoa"/>
        </authorList>
    </citation>
    <scope>IDENTIFICATION</scope>
    <source>
        <strain evidence="6">maculatus3</strain>
    </source>
</reference>
<keyword evidence="2" id="KW-0805">Transcription regulation</keyword>
<dbReference type="Proteomes" id="UP000075901">
    <property type="component" value="Unassembled WGS sequence"/>
</dbReference>
<keyword evidence="7" id="KW-1185">Reference proteome</keyword>
<sequence>EDAEVIPISEHHLTSTVLAPVASDVVHHTNGIVLTDISSSTWTSTAELLDLDPPTTSTANAEHVHTHRNNQDVNQQQQYSGGGGGGTTGGNSSPYNGTNNQSSANNWSNSGEPCRSTSDGSSPRRNETTSSATTTPVSALTNGMKTPERLASQTPDTPEDCKNLSWLLNFKLDDIPNLSPRSNRKQRSKAFAAGTGPGTANQEGTGAGSGGSGSLSGESGAVAIEEGDLNVGENVTIESSNGKSPKKPPFTYTELIEYALEEQGDLTVAAIYQWIS</sequence>
<evidence type="ECO:0000256" key="5">
    <source>
        <dbReference type="SAM" id="MobiDB-lite"/>
    </source>
</evidence>
<feature type="compositionally biased region" description="Low complexity" evidence="5">
    <location>
        <begin position="128"/>
        <end position="141"/>
    </location>
</feature>
<dbReference type="GO" id="GO:0000987">
    <property type="term" value="F:cis-regulatory region sequence-specific DNA binding"/>
    <property type="evidence" value="ECO:0007669"/>
    <property type="project" value="TreeGrafter"/>
</dbReference>
<evidence type="ECO:0000256" key="3">
    <source>
        <dbReference type="ARBA" id="ARBA00023163"/>
    </source>
</evidence>
<evidence type="ECO:0008006" key="8">
    <source>
        <dbReference type="Google" id="ProtNLM"/>
    </source>
</evidence>
<keyword evidence="3" id="KW-0804">Transcription</keyword>
<evidence type="ECO:0000313" key="6">
    <source>
        <dbReference type="EnsemblMetazoa" id="AMAM011430-PA"/>
    </source>
</evidence>
<reference evidence="7" key="1">
    <citation type="submission" date="2013-09" db="EMBL/GenBank/DDBJ databases">
        <title>The Genome Sequence of Anopheles maculatus species B.</title>
        <authorList>
            <consortium name="The Broad Institute Genomics Platform"/>
            <person name="Neafsey D.E."/>
            <person name="Besansky N."/>
            <person name="Howell P."/>
            <person name="Walton C."/>
            <person name="Young S.K."/>
            <person name="Zeng Q."/>
            <person name="Gargeya S."/>
            <person name="Fitzgerald M."/>
            <person name="Haas B."/>
            <person name="Abouelleil A."/>
            <person name="Allen A.W."/>
            <person name="Alvarado L."/>
            <person name="Arachchi H.M."/>
            <person name="Berlin A.M."/>
            <person name="Chapman S.B."/>
            <person name="Gainer-Dewar J."/>
            <person name="Goldberg J."/>
            <person name="Griggs A."/>
            <person name="Gujja S."/>
            <person name="Hansen M."/>
            <person name="Howarth C."/>
            <person name="Imamovic A."/>
            <person name="Ireland A."/>
            <person name="Larimer J."/>
            <person name="McCowan C."/>
            <person name="Murphy C."/>
            <person name="Pearson M."/>
            <person name="Poon T.W."/>
            <person name="Priest M."/>
            <person name="Roberts A."/>
            <person name="Saif S."/>
            <person name="Shea T."/>
            <person name="Sisk P."/>
            <person name="Sykes S."/>
            <person name="Wortman J."/>
            <person name="Nusbaum C."/>
            <person name="Birren B."/>
        </authorList>
    </citation>
    <scope>NUCLEOTIDE SEQUENCE [LARGE SCALE GENOMIC DNA]</scope>
    <source>
        <strain evidence="7">maculatus3</strain>
    </source>
</reference>